<name>A0AAE0BME8_9CHLO</name>
<proteinExistence type="predicted"/>
<organism evidence="1 2">
    <name type="scientific">Cymbomonas tetramitiformis</name>
    <dbReference type="NCBI Taxonomy" id="36881"/>
    <lineage>
        <taxon>Eukaryota</taxon>
        <taxon>Viridiplantae</taxon>
        <taxon>Chlorophyta</taxon>
        <taxon>Pyramimonadophyceae</taxon>
        <taxon>Pyramimonadales</taxon>
        <taxon>Pyramimonadaceae</taxon>
        <taxon>Cymbomonas</taxon>
    </lineage>
</organism>
<reference evidence="1 2" key="1">
    <citation type="journal article" date="2015" name="Genome Biol. Evol.">
        <title>Comparative Genomics of a Bacterivorous Green Alga Reveals Evolutionary Causalities and Consequences of Phago-Mixotrophic Mode of Nutrition.</title>
        <authorList>
            <person name="Burns J.A."/>
            <person name="Paasch A."/>
            <person name="Narechania A."/>
            <person name="Kim E."/>
        </authorList>
    </citation>
    <scope>NUCLEOTIDE SEQUENCE [LARGE SCALE GENOMIC DNA]</scope>
    <source>
        <strain evidence="1 2">PLY_AMNH</strain>
    </source>
</reference>
<evidence type="ECO:0000313" key="2">
    <source>
        <dbReference type="Proteomes" id="UP001190700"/>
    </source>
</evidence>
<dbReference type="EMBL" id="LGRX02034237">
    <property type="protein sequence ID" value="KAK3238369.1"/>
    <property type="molecule type" value="Genomic_DNA"/>
</dbReference>
<dbReference type="Proteomes" id="UP001190700">
    <property type="component" value="Unassembled WGS sequence"/>
</dbReference>
<accession>A0AAE0BME8</accession>
<evidence type="ECO:0000313" key="1">
    <source>
        <dbReference type="EMBL" id="KAK3238369.1"/>
    </source>
</evidence>
<keyword evidence="2" id="KW-1185">Reference proteome</keyword>
<sequence>MGLAHLGYYDTHTFATEHIERENRRRRKWKTEAAVKEAEDKANTTKLPVLVKASSPPKVTTKVLPQRVKEQELGEHFPRLTGRDAGGITKFILDSPIRISKEGRAEIFPKLEESLKLNESQPKEPKFNPRPLNYCSTQTLLSQGFSSDCNNNDRVEADRLQYCKDFCSDTCYSDPQRRRKYGEFAKFAKEATHARITRWTMAHDGVGVVLNS</sequence>
<dbReference type="AlphaFoldDB" id="A0AAE0BME8"/>
<protein>
    <submittedName>
        <fullName evidence="1">Uncharacterized protein</fullName>
    </submittedName>
</protein>
<comment type="caution">
    <text evidence="1">The sequence shown here is derived from an EMBL/GenBank/DDBJ whole genome shotgun (WGS) entry which is preliminary data.</text>
</comment>
<gene>
    <name evidence="1" type="ORF">CYMTET_51612</name>
</gene>